<dbReference type="CDD" id="cd13530">
    <property type="entry name" value="PBP2_peptides_like"/>
    <property type="match status" value="1"/>
</dbReference>
<feature type="chain" id="PRO_5012997062" evidence="2">
    <location>
        <begin position="27"/>
        <end position="259"/>
    </location>
</feature>
<dbReference type="EMBL" id="FQXS01000001">
    <property type="protein sequence ID" value="SHH32018.1"/>
    <property type="molecule type" value="Genomic_DNA"/>
</dbReference>
<feature type="domain" description="Solute-binding protein family 3/N-terminal" evidence="3">
    <location>
        <begin position="38"/>
        <end position="259"/>
    </location>
</feature>
<protein>
    <submittedName>
        <fullName evidence="5">Amino acid ABC transporter substrate-binding protein, PAAT family</fullName>
    </submittedName>
</protein>
<organism evidence="5 6">
    <name type="scientific">Desulfofustis glycolicus DSM 9705</name>
    <dbReference type="NCBI Taxonomy" id="1121409"/>
    <lineage>
        <taxon>Bacteria</taxon>
        <taxon>Pseudomonadati</taxon>
        <taxon>Thermodesulfobacteriota</taxon>
        <taxon>Desulfobulbia</taxon>
        <taxon>Desulfobulbales</taxon>
        <taxon>Desulfocapsaceae</taxon>
        <taxon>Desulfofustis</taxon>
    </lineage>
</organism>
<reference evidence="5 6" key="1">
    <citation type="submission" date="2016-11" db="EMBL/GenBank/DDBJ databases">
        <authorList>
            <person name="Jaros S."/>
            <person name="Januszkiewicz K."/>
            <person name="Wedrychowicz H."/>
        </authorList>
    </citation>
    <scope>NUCLEOTIDE SEQUENCE [LARGE SCALE GENOMIC DNA]</scope>
    <source>
        <strain evidence="5 6">DSM 9705</strain>
    </source>
</reference>
<dbReference type="AlphaFoldDB" id="A0A1M5S113"/>
<evidence type="ECO:0000313" key="5">
    <source>
        <dbReference type="EMBL" id="SHH32018.1"/>
    </source>
</evidence>
<dbReference type="PANTHER" id="PTHR35936">
    <property type="entry name" value="MEMBRANE-BOUND LYTIC MUREIN TRANSGLYCOSYLASE F"/>
    <property type="match status" value="1"/>
</dbReference>
<feature type="signal peptide" evidence="2">
    <location>
        <begin position="1"/>
        <end position="26"/>
    </location>
</feature>
<feature type="domain" description="Ionotropic glutamate receptor C-terminal" evidence="4">
    <location>
        <begin position="38"/>
        <end position="258"/>
    </location>
</feature>
<keyword evidence="1 2" id="KW-0732">Signal</keyword>
<evidence type="ECO:0000259" key="3">
    <source>
        <dbReference type="SMART" id="SM00062"/>
    </source>
</evidence>
<name>A0A1M5S113_9BACT</name>
<dbReference type="Pfam" id="PF00497">
    <property type="entry name" value="SBP_bac_3"/>
    <property type="match status" value="1"/>
</dbReference>
<dbReference type="OrthoDB" id="5419093at2"/>
<dbReference type="Gene3D" id="3.40.190.10">
    <property type="entry name" value="Periplasmic binding protein-like II"/>
    <property type="match status" value="2"/>
</dbReference>
<dbReference type="PANTHER" id="PTHR35936:SF34">
    <property type="entry name" value="ABC TRANSPORTER EXTRACELLULAR-BINDING PROTEIN YCKB-RELATED"/>
    <property type="match status" value="1"/>
</dbReference>
<dbReference type="GO" id="GO:0015276">
    <property type="term" value="F:ligand-gated monoatomic ion channel activity"/>
    <property type="evidence" value="ECO:0007669"/>
    <property type="project" value="InterPro"/>
</dbReference>
<dbReference type="SMART" id="SM00079">
    <property type="entry name" value="PBPe"/>
    <property type="match status" value="1"/>
</dbReference>
<keyword evidence="6" id="KW-1185">Reference proteome</keyword>
<accession>A0A1M5S113</accession>
<gene>
    <name evidence="5" type="ORF">SAMN02745124_00101</name>
</gene>
<evidence type="ECO:0000256" key="1">
    <source>
        <dbReference type="ARBA" id="ARBA00022729"/>
    </source>
</evidence>
<dbReference type="SMART" id="SM00062">
    <property type="entry name" value="PBPb"/>
    <property type="match status" value="1"/>
</dbReference>
<sequence>MNMKTPFIVMIIAFSLLFGTIETSLADASLEAVKTTGKMKVGFCAQYPPFESKNETTGQFEGFDVDLGKALARELGVEAVFVDAEWQGLLAGLKKGDFDMLITCMSKSETRGENVNFSDVYYELPDVIVVRKDEQAISSRDDLRGKTVGVQVGSGSEQLADSMQEHFGEIKRYNYNPEAFTDLKFNRLDAVLVGYAYAVQQMKTDPSFKVVGEPLAKAEIVIVLPLGADTLTDQVNQALVRIKENGTYEQIHDTWLKVQ</sequence>
<evidence type="ECO:0000313" key="6">
    <source>
        <dbReference type="Proteomes" id="UP000184139"/>
    </source>
</evidence>
<dbReference type="STRING" id="1121409.SAMN02745124_00101"/>
<dbReference type="GO" id="GO:0016020">
    <property type="term" value="C:membrane"/>
    <property type="evidence" value="ECO:0007669"/>
    <property type="project" value="InterPro"/>
</dbReference>
<dbReference type="RefSeq" id="WP_073372873.1">
    <property type="nucleotide sequence ID" value="NZ_FQXS01000001.1"/>
</dbReference>
<evidence type="ECO:0000259" key="4">
    <source>
        <dbReference type="SMART" id="SM00079"/>
    </source>
</evidence>
<dbReference type="InterPro" id="IPR001320">
    <property type="entry name" value="Iontro_rcpt_C"/>
</dbReference>
<evidence type="ECO:0000256" key="2">
    <source>
        <dbReference type="SAM" id="SignalP"/>
    </source>
</evidence>
<dbReference type="SUPFAM" id="SSF53850">
    <property type="entry name" value="Periplasmic binding protein-like II"/>
    <property type="match status" value="1"/>
</dbReference>
<dbReference type="InterPro" id="IPR001638">
    <property type="entry name" value="Solute-binding_3/MltF_N"/>
</dbReference>
<dbReference type="Proteomes" id="UP000184139">
    <property type="component" value="Unassembled WGS sequence"/>
</dbReference>
<proteinExistence type="predicted"/>